<evidence type="ECO:0000313" key="2">
    <source>
        <dbReference type="EMBL" id="RLL97484.1"/>
    </source>
</evidence>
<evidence type="ECO:0000313" key="3">
    <source>
        <dbReference type="Proteomes" id="UP000215289"/>
    </source>
</evidence>
<gene>
    <name evidence="2" type="ORF">CFD26_107176</name>
</gene>
<accession>A0A421D5T3</accession>
<reference evidence="2 3" key="1">
    <citation type="submission" date="2018-08" db="EMBL/GenBank/DDBJ databases">
        <title>Draft genome sequences of two Aspergillus turcosus clinical strains isolated from bronchoalveolar lavage fluid: one azole-susceptible and the other azole-resistant.</title>
        <authorList>
            <person name="Parent-Michaud M."/>
            <person name="Dufresne P.J."/>
            <person name="Fournier E."/>
            <person name="Martineau C."/>
            <person name="Moreira S."/>
            <person name="Perkins V."/>
            <person name="De Repentigny L."/>
            <person name="Dufresne S.F."/>
        </authorList>
    </citation>
    <scope>NUCLEOTIDE SEQUENCE [LARGE SCALE GENOMIC DNA]</scope>
    <source>
        <strain evidence="2">HMR AF 1038</strain>
    </source>
</reference>
<proteinExistence type="predicted"/>
<protein>
    <submittedName>
        <fullName evidence="2">Uncharacterized protein</fullName>
    </submittedName>
</protein>
<dbReference type="OrthoDB" id="2156052at2759"/>
<dbReference type="Proteomes" id="UP000215289">
    <property type="component" value="Unassembled WGS sequence"/>
</dbReference>
<feature type="region of interest" description="Disordered" evidence="1">
    <location>
        <begin position="447"/>
        <end position="470"/>
    </location>
</feature>
<evidence type="ECO:0000256" key="1">
    <source>
        <dbReference type="SAM" id="MobiDB-lite"/>
    </source>
</evidence>
<sequence length="715" mass="80057">MNSVAEIYGGYTNSTARAMIMIPIYLSIYGRPNPITRWRKALGIGNPFPPLDHLRPFGIPMDDRSRRAEHTAGCAPVGSVLAELMIRRTFLSRIPFDSDIAIGAHIPPLQREVVDVTFNYVEADEYKKFSLPHKRGLFIKSQIDPNKYVWNMKKLRKLVLLTSWLGFHYLESALHAENIATVCVLVANPPETCAGPLREWPSFLQNLIVTDQGQKWSKRVIKYTQQARDLEAAAVLVGDEHGVQARFQQSIGQVLGKVLDTQGIDARFADASGEPTSLKLSWANYNSKPGCQILGPAARRKYRYEYDSPYEVLRVKAMASPLHNTLEEYKVSLGTRLEARHVWFLTATTLYNRTSDLRGSLAVLYSGLRRSELVNDMVTDMPTRSMTPIMPGFTTQEWTATGHLEKLKNSLAAGVRRLEPETRMKTDITRKDCEALLKHLASQFNSGKMVDSEHTGPPTPPGTIQSNPVPDNVLTIRPGLLTLPGNTNVTNNLPEIENPETLDISDADHNAIPPINNQEPPVPRWYPRPTSDGGIYVLSTIQQLMEPPRRQVPVLGVMVSDGKDIAEPTAKVLKHMTFWFDPEWRYPEAAQKTLQSFTWTTEVKSVILEESTLAPNGMRGYPPDTDTSEVARLPQPPIANRFPPKREDLGWKDKKKSVMAARARTLGIARLMAEANQLLGDVAFSDYILDVAARQTQPIWNPPSGVPNLAFTKDR</sequence>
<dbReference type="AlphaFoldDB" id="A0A421D5T3"/>
<dbReference type="EMBL" id="NIDN02000077">
    <property type="protein sequence ID" value="RLL97484.1"/>
    <property type="molecule type" value="Genomic_DNA"/>
</dbReference>
<comment type="caution">
    <text evidence="2">The sequence shown here is derived from an EMBL/GenBank/DDBJ whole genome shotgun (WGS) entry which is preliminary data.</text>
</comment>
<keyword evidence="3" id="KW-1185">Reference proteome</keyword>
<organism evidence="2 3">
    <name type="scientific">Aspergillus turcosus</name>
    <dbReference type="NCBI Taxonomy" id="1245748"/>
    <lineage>
        <taxon>Eukaryota</taxon>
        <taxon>Fungi</taxon>
        <taxon>Dikarya</taxon>
        <taxon>Ascomycota</taxon>
        <taxon>Pezizomycotina</taxon>
        <taxon>Eurotiomycetes</taxon>
        <taxon>Eurotiomycetidae</taxon>
        <taxon>Eurotiales</taxon>
        <taxon>Aspergillaceae</taxon>
        <taxon>Aspergillus</taxon>
        <taxon>Aspergillus subgen. Fumigati</taxon>
    </lineage>
</organism>
<name>A0A421D5T3_9EURO</name>